<keyword evidence="1" id="KW-0732">Signal</keyword>
<sequence length="209" mass="23456">MKKFMLGLLCGIGLTASTAVLASETISAYLFPATFEINGKSKELDSEYKVLNYNNHAYVPIRFISESLGLGVRYIDRDRVISISNEPTNADETARKVWLTQYRLNVGNDEVYVRSILGAPYAERTNDDNQQAVWRYDFAAASDYQYNGLSIDLEGLKEGKVNGQLIIHWSDDGKVNRIELWASQGTGTNRQIYTHYVYPDGSTGGALYE</sequence>
<evidence type="ECO:0000256" key="1">
    <source>
        <dbReference type="SAM" id="SignalP"/>
    </source>
</evidence>
<gene>
    <name evidence="3" type="ORF">MJB10_04260</name>
</gene>
<proteinExistence type="predicted"/>
<dbReference type="EMBL" id="CP130319">
    <property type="protein sequence ID" value="WNR45359.1"/>
    <property type="molecule type" value="Genomic_DNA"/>
</dbReference>
<reference evidence="3" key="1">
    <citation type="submission" date="2022-02" db="EMBL/GenBank/DDBJ databases">
        <title>Paenibacillus sp. MBLB1832 Whole Genome Shotgun Sequencing.</title>
        <authorList>
            <person name="Hwang C.Y."/>
            <person name="Cho E.-S."/>
            <person name="Seo M.-J."/>
        </authorList>
    </citation>
    <scope>NUCLEOTIDE SEQUENCE</scope>
    <source>
        <strain evidence="3">MBLB1832</strain>
    </source>
</reference>
<dbReference type="SUPFAM" id="SSF55383">
    <property type="entry name" value="Copper amine oxidase, domain N"/>
    <property type="match status" value="1"/>
</dbReference>
<accession>A0AA96LQL0</accession>
<evidence type="ECO:0000313" key="4">
    <source>
        <dbReference type="Proteomes" id="UP001304650"/>
    </source>
</evidence>
<evidence type="ECO:0000259" key="2">
    <source>
        <dbReference type="Pfam" id="PF07833"/>
    </source>
</evidence>
<dbReference type="KEGG" id="proo:MJB10_04260"/>
<dbReference type="InterPro" id="IPR012854">
    <property type="entry name" value="Cu_amine_oxidase-like_N"/>
</dbReference>
<keyword evidence="4" id="KW-1185">Reference proteome</keyword>
<feature type="chain" id="PRO_5041743575" evidence="1">
    <location>
        <begin position="23"/>
        <end position="209"/>
    </location>
</feature>
<dbReference type="Pfam" id="PF07833">
    <property type="entry name" value="Cu_amine_oxidN1"/>
    <property type="match status" value="1"/>
</dbReference>
<dbReference type="InterPro" id="IPR036582">
    <property type="entry name" value="Mao_N_sf"/>
</dbReference>
<evidence type="ECO:0000313" key="3">
    <source>
        <dbReference type="EMBL" id="WNR45359.1"/>
    </source>
</evidence>
<name>A0AA96LQL0_9BACL</name>
<dbReference type="Proteomes" id="UP001304650">
    <property type="component" value="Chromosome"/>
</dbReference>
<feature type="signal peptide" evidence="1">
    <location>
        <begin position="1"/>
        <end position="22"/>
    </location>
</feature>
<protein>
    <submittedName>
        <fullName evidence="3">Stalk domain-containing protein</fullName>
    </submittedName>
</protein>
<dbReference type="RefSeq" id="WP_314802041.1">
    <property type="nucleotide sequence ID" value="NZ_CP130319.1"/>
</dbReference>
<dbReference type="AlphaFoldDB" id="A0AA96LQL0"/>
<feature type="domain" description="Copper amine oxidase-like N-terminal" evidence="2">
    <location>
        <begin position="22"/>
        <end position="83"/>
    </location>
</feature>
<dbReference type="Gene3D" id="3.30.457.10">
    <property type="entry name" value="Copper amine oxidase-like, N-terminal domain"/>
    <property type="match status" value="1"/>
</dbReference>
<organism evidence="3 4">
    <name type="scientific">Paenibacillus roseopurpureus</name>
    <dbReference type="NCBI Taxonomy" id="2918901"/>
    <lineage>
        <taxon>Bacteria</taxon>
        <taxon>Bacillati</taxon>
        <taxon>Bacillota</taxon>
        <taxon>Bacilli</taxon>
        <taxon>Bacillales</taxon>
        <taxon>Paenibacillaceae</taxon>
        <taxon>Paenibacillus</taxon>
    </lineage>
</organism>